<dbReference type="EMBL" id="HG322949">
    <property type="protein sequence ID" value="CDG82468.1"/>
    <property type="molecule type" value="Genomic_DNA"/>
</dbReference>
<evidence type="ECO:0000313" key="3">
    <source>
        <dbReference type="EMBL" id="CDG82468.1"/>
    </source>
</evidence>
<dbReference type="PANTHER" id="PTHR34406:SF1">
    <property type="entry name" value="PROTEIN YCEI"/>
    <property type="match status" value="1"/>
</dbReference>
<keyword evidence="4" id="KW-1185">Reference proteome</keyword>
<dbReference type="Pfam" id="PF04264">
    <property type="entry name" value="YceI"/>
    <property type="match status" value="1"/>
</dbReference>
<dbReference type="Gene3D" id="2.40.128.110">
    <property type="entry name" value="Lipid/polyisoprenoid-binding, YceI-like"/>
    <property type="match status" value="1"/>
</dbReference>
<protein>
    <submittedName>
        <fullName evidence="3">YceI-like domain protein</fullName>
    </submittedName>
</protein>
<evidence type="ECO:0000259" key="2">
    <source>
        <dbReference type="SMART" id="SM00867"/>
    </source>
</evidence>
<name>W0V555_9BURK</name>
<organism evidence="3 4">
    <name type="scientific">Janthinobacterium agaricidamnosum NBRC 102515 = DSM 9628</name>
    <dbReference type="NCBI Taxonomy" id="1349767"/>
    <lineage>
        <taxon>Bacteria</taxon>
        <taxon>Pseudomonadati</taxon>
        <taxon>Pseudomonadota</taxon>
        <taxon>Betaproteobacteria</taxon>
        <taxon>Burkholderiales</taxon>
        <taxon>Oxalobacteraceae</taxon>
        <taxon>Janthinobacterium</taxon>
    </lineage>
</organism>
<keyword evidence="1" id="KW-0732">Signal</keyword>
<dbReference type="Proteomes" id="UP000027604">
    <property type="component" value="Chromosome I"/>
</dbReference>
<dbReference type="eggNOG" id="COG2353">
    <property type="taxonomic scope" value="Bacteria"/>
</dbReference>
<dbReference type="InterPro" id="IPR007372">
    <property type="entry name" value="Lipid/polyisoprenoid-bd_YceI"/>
</dbReference>
<dbReference type="HOGENOM" id="CLU_102556_0_0_4"/>
<dbReference type="InterPro" id="IPR027016">
    <property type="entry name" value="UCP029811"/>
</dbReference>
<dbReference type="STRING" id="1349767.GJA_1832"/>
<accession>W0V555</accession>
<proteinExistence type="predicted"/>
<gene>
    <name evidence="3" type="ORF">GJA_1832</name>
</gene>
<sequence>MQRYLIQRNFVRYVSAVSCLAAMMLAQAAHAEWKVDNKQSIFHFVTTKAGAAGTSTITEAHRFTEVGGTVGDDGKIDINVNTASVDTLIPLRDTRLRDILFKSVSFPNANFTAQVAMEVVQKLKVGELANIDVPGTVKLLDKSQQITARLRLVRLGGGQLLVETREPLIINANDFALQGGVETLRGLMGLNVLSPSAPVDFAIVLVQK</sequence>
<evidence type="ECO:0000256" key="1">
    <source>
        <dbReference type="SAM" id="SignalP"/>
    </source>
</evidence>
<dbReference type="SMART" id="SM00867">
    <property type="entry name" value="YceI"/>
    <property type="match status" value="1"/>
</dbReference>
<dbReference type="PANTHER" id="PTHR34406">
    <property type="entry name" value="PROTEIN YCEI"/>
    <property type="match status" value="1"/>
</dbReference>
<dbReference type="AlphaFoldDB" id="W0V555"/>
<reference evidence="3 4" key="1">
    <citation type="journal article" date="2015" name="Genome Announc.">
        <title>Genome Sequence of Mushroom Soft-Rot Pathogen Janthinobacterium agaricidamnosum.</title>
        <authorList>
            <person name="Graupner K."/>
            <person name="Lackner G."/>
            <person name="Hertweck C."/>
        </authorList>
    </citation>
    <scope>NUCLEOTIDE SEQUENCE [LARGE SCALE GENOMIC DNA]</scope>
    <source>
        <strain evidence="4">NBRC 102515 / DSM 9628</strain>
    </source>
</reference>
<dbReference type="OrthoDB" id="9793816at2"/>
<feature type="domain" description="Lipid/polyisoprenoid-binding YceI-like" evidence="2">
    <location>
        <begin position="32"/>
        <end position="206"/>
    </location>
</feature>
<dbReference type="SUPFAM" id="SSF101874">
    <property type="entry name" value="YceI-like"/>
    <property type="match status" value="1"/>
</dbReference>
<dbReference type="PIRSF" id="PIRSF029811">
    <property type="entry name" value="UCP029811"/>
    <property type="match status" value="1"/>
</dbReference>
<dbReference type="PATRIC" id="fig|1349767.4.peg.3606"/>
<dbReference type="KEGG" id="jag:GJA_1832"/>
<dbReference type="InterPro" id="IPR036761">
    <property type="entry name" value="TTHA0802/YceI-like_sf"/>
</dbReference>
<feature type="chain" id="PRO_5004797565" evidence="1">
    <location>
        <begin position="32"/>
        <end position="208"/>
    </location>
</feature>
<feature type="signal peptide" evidence="1">
    <location>
        <begin position="1"/>
        <end position="31"/>
    </location>
</feature>
<evidence type="ECO:0000313" key="4">
    <source>
        <dbReference type="Proteomes" id="UP000027604"/>
    </source>
</evidence>